<evidence type="ECO:0000256" key="2">
    <source>
        <dbReference type="ARBA" id="ARBA00010157"/>
    </source>
</evidence>
<feature type="transmembrane region" description="Helical" evidence="7">
    <location>
        <begin position="160"/>
        <end position="178"/>
    </location>
</feature>
<feature type="transmembrane region" description="Helical" evidence="7">
    <location>
        <begin position="493"/>
        <end position="512"/>
    </location>
</feature>
<gene>
    <name evidence="9" type="ORF">FHU40_005405</name>
</gene>
<comment type="subcellular location">
    <subcellularLocation>
        <location evidence="1">Cell membrane</location>
        <topology evidence="1">Multi-pass membrane protein</topology>
    </subcellularLocation>
</comment>
<keyword evidence="3" id="KW-1003">Cell membrane</keyword>
<evidence type="ECO:0000256" key="1">
    <source>
        <dbReference type="ARBA" id="ARBA00004651"/>
    </source>
</evidence>
<dbReference type="EMBL" id="JACHWR010000011">
    <property type="protein sequence ID" value="MBB3045545.1"/>
    <property type="molecule type" value="Genomic_DNA"/>
</dbReference>
<keyword evidence="5 7" id="KW-1133">Transmembrane helix</keyword>
<dbReference type="AlphaFoldDB" id="A0A7W4Z590"/>
<evidence type="ECO:0000256" key="6">
    <source>
        <dbReference type="ARBA" id="ARBA00023136"/>
    </source>
</evidence>
<feature type="domain" description="SSD" evidence="8">
    <location>
        <begin position="522"/>
        <end position="650"/>
    </location>
</feature>
<dbReference type="InterPro" id="IPR004869">
    <property type="entry name" value="MMPL_dom"/>
</dbReference>
<dbReference type="InterPro" id="IPR050545">
    <property type="entry name" value="Mycobact_MmpL"/>
</dbReference>
<dbReference type="Pfam" id="PF03176">
    <property type="entry name" value="MMPL"/>
    <property type="match status" value="2"/>
</dbReference>
<keyword evidence="6 7" id="KW-0472">Membrane</keyword>
<evidence type="ECO:0000259" key="8">
    <source>
        <dbReference type="PROSITE" id="PS50156"/>
    </source>
</evidence>
<feature type="transmembrane region" description="Helical" evidence="7">
    <location>
        <begin position="264"/>
        <end position="284"/>
    </location>
</feature>
<evidence type="ECO:0000256" key="7">
    <source>
        <dbReference type="SAM" id="Phobius"/>
    </source>
</evidence>
<sequence>MSATSIIAGRRTAWAFAVLPILLALTVIGGVGEAGHQADARDLLPDGADSTVAAWLVDELPEETTEAAIVLWTADEGELGDPALDAIGAQADGDVVRSEDGTAVVTVVPVEAGDADQVGQRVDDLRERLRAEAPDGVTVQVTGPAGIHADLGKVFDGADLRLLLATMLIVAVLLVVTYRSPVLWLVPLVVVGLADRVAVVAATRALDAAGLPWDGTTTGILSVLVFGAGTDYALLLISRYRDELRTTTSRHRAMSHALRRTSEAVLGSATTVFLSVLTLLLSLTPATRGLGLACAVGIVIAAASALVVLPATLVLFGRWIFWPMVPRHGDLAAAERRTVFQRIGRLVSRRPATVVTGTLVLLAVLATGLAGIRIGLDQADQLLDEPEAITAAERLAESFPAGTVEPTQVVTRSPGGRVLDTVASTDGVASARVSASGAGITQIEAVLAADPGSADARATVERLRDALDDVPDTHVGGNEAEAVDARAAAERDLSVIVPLILGMVLLGLAVLLRSLLGPVLLVLSVVATYVAALGASWWIFTEVLGFTALEVKIPLFAFLFLVALGVDYNIFLVTRAREEARGHGSREGMLRALTVTGGVITSAGILLAAVFAVLGVLPLVALAQLGTIICIGVLLDTLVVRTLLVPAAAVLLGDRFWWPGRAGPPAGDVPDLGH</sequence>
<feature type="domain" description="SSD" evidence="8">
    <location>
        <begin position="198"/>
        <end position="315"/>
    </location>
</feature>
<evidence type="ECO:0000256" key="5">
    <source>
        <dbReference type="ARBA" id="ARBA00022989"/>
    </source>
</evidence>
<keyword evidence="4 7" id="KW-0812">Transmembrane</keyword>
<evidence type="ECO:0000256" key="4">
    <source>
        <dbReference type="ARBA" id="ARBA00022692"/>
    </source>
</evidence>
<dbReference type="PANTHER" id="PTHR33406:SF6">
    <property type="entry name" value="MEMBRANE PROTEIN YDGH-RELATED"/>
    <property type="match status" value="1"/>
</dbReference>
<feature type="transmembrane region" description="Helical" evidence="7">
    <location>
        <begin position="552"/>
        <end position="571"/>
    </location>
</feature>
<comment type="caution">
    <text evidence="9">The sequence shown here is derived from an EMBL/GenBank/DDBJ whole genome shotgun (WGS) entry which is preliminary data.</text>
</comment>
<comment type="similarity">
    <text evidence="2">Belongs to the resistance-nodulation-cell division (RND) (TC 2.A.6) family. MmpL subfamily.</text>
</comment>
<feature type="transmembrane region" description="Helical" evidence="7">
    <location>
        <begin position="185"/>
        <end position="206"/>
    </location>
</feature>
<proteinExistence type="inferred from homology"/>
<protein>
    <submittedName>
        <fullName evidence="9">RND superfamily putative drug exporter</fullName>
    </submittedName>
</protein>
<evidence type="ECO:0000256" key="3">
    <source>
        <dbReference type="ARBA" id="ARBA00022475"/>
    </source>
</evidence>
<feature type="transmembrane region" description="Helical" evidence="7">
    <location>
        <begin position="625"/>
        <end position="652"/>
    </location>
</feature>
<keyword evidence="10" id="KW-1185">Reference proteome</keyword>
<feature type="transmembrane region" description="Helical" evidence="7">
    <location>
        <begin position="12"/>
        <end position="32"/>
    </location>
</feature>
<organism evidence="9 10">
    <name type="scientific">Nocardioides soli</name>
    <dbReference type="NCBI Taxonomy" id="1036020"/>
    <lineage>
        <taxon>Bacteria</taxon>
        <taxon>Bacillati</taxon>
        <taxon>Actinomycetota</taxon>
        <taxon>Actinomycetes</taxon>
        <taxon>Propionibacteriales</taxon>
        <taxon>Nocardioidaceae</taxon>
        <taxon>Nocardioides</taxon>
    </lineage>
</organism>
<evidence type="ECO:0000313" key="10">
    <source>
        <dbReference type="Proteomes" id="UP000589626"/>
    </source>
</evidence>
<feature type="transmembrane region" description="Helical" evidence="7">
    <location>
        <begin position="218"/>
        <end position="237"/>
    </location>
</feature>
<feature type="transmembrane region" description="Helical" evidence="7">
    <location>
        <begin position="290"/>
        <end position="317"/>
    </location>
</feature>
<name>A0A7W4Z590_9ACTN</name>
<dbReference type="SUPFAM" id="SSF82866">
    <property type="entry name" value="Multidrug efflux transporter AcrB transmembrane domain"/>
    <property type="match status" value="2"/>
</dbReference>
<accession>A0A7W4Z590</accession>
<evidence type="ECO:0000313" key="9">
    <source>
        <dbReference type="EMBL" id="MBB3045545.1"/>
    </source>
</evidence>
<dbReference type="PANTHER" id="PTHR33406">
    <property type="entry name" value="MEMBRANE PROTEIN MJ1562-RELATED"/>
    <property type="match status" value="1"/>
</dbReference>
<dbReference type="Gene3D" id="1.20.1640.10">
    <property type="entry name" value="Multidrug efflux transporter AcrB transmembrane domain"/>
    <property type="match status" value="2"/>
</dbReference>
<dbReference type="Proteomes" id="UP000589626">
    <property type="component" value="Unassembled WGS sequence"/>
</dbReference>
<feature type="transmembrane region" description="Helical" evidence="7">
    <location>
        <begin position="592"/>
        <end position="619"/>
    </location>
</feature>
<dbReference type="InterPro" id="IPR000731">
    <property type="entry name" value="SSD"/>
</dbReference>
<feature type="transmembrane region" description="Helical" evidence="7">
    <location>
        <begin position="352"/>
        <end position="376"/>
    </location>
</feature>
<dbReference type="PROSITE" id="PS50156">
    <property type="entry name" value="SSD"/>
    <property type="match status" value="2"/>
</dbReference>
<reference evidence="9 10" key="1">
    <citation type="submission" date="2020-08" db="EMBL/GenBank/DDBJ databases">
        <title>Sequencing the genomes of 1000 actinobacteria strains.</title>
        <authorList>
            <person name="Klenk H.-P."/>
        </authorList>
    </citation>
    <scope>NUCLEOTIDE SEQUENCE [LARGE SCALE GENOMIC DNA]</scope>
    <source>
        <strain evidence="9 10">DSM 105498</strain>
    </source>
</reference>
<dbReference type="GO" id="GO:0005886">
    <property type="term" value="C:plasma membrane"/>
    <property type="evidence" value="ECO:0007669"/>
    <property type="project" value="UniProtKB-SubCell"/>
</dbReference>
<feature type="transmembrane region" description="Helical" evidence="7">
    <location>
        <begin position="519"/>
        <end position="540"/>
    </location>
</feature>
<dbReference type="RefSeq" id="WP_183595533.1">
    <property type="nucleotide sequence ID" value="NZ_JACHWR010000011.1"/>
</dbReference>